<feature type="signal peptide" evidence="3">
    <location>
        <begin position="1"/>
        <end position="24"/>
    </location>
</feature>
<dbReference type="InterPro" id="IPR001279">
    <property type="entry name" value="Metallo-B-lactamas"/>
</dbReference>
<feature type="region of interest" description="Disordered" evidence="2">
    <location>
        <begin position="467"/>
        <end position="491"/>
    </location>
</feature>
<feature type="domain" description="SLH" evidence="4">
    <location>
        <begin position="26"/>
        <end position="93"/>
    </location>
</feature>
<feature type="chain" id="PRO_5047380933" evidence="3">
    <location>
        <begin position="25"/>
        <end position="554"/>
    </location>
</feature>
<evidence type="ECO:0000256" key="1">
    <source>
        <dbReference type="ARBA" id="ARBA00022729"/>
    </source>
</evidence>
<feature type="domain" description="SLH" evidence="4">
    <location>
        <begin position="152"/>
        <end position="213"/>
    </location>
</feature>
<dbReference type="PROSITE" id="PS51272">
    <property type="entry name" value="SLH"/>
    <property type="match status" value="2"/>
</dbReference>
<accession>A0ABV7A3Y2</accession>
<evidence type="ECO:0000313" key="5">
    <source>
        <dbReference type="EMBL" id="MFC2947695.1"/>
    </source>
</evidence>
<comment type="caution">
    <text evidence="5">The sequence shown here is derived from an EMBL/GenBank/DDBJ whole genome shotgun (WGS) entry which is preliminary data.</text>
</comment>
<name>A0ABV7A3Y2_9BACI</name>
<dbReference type="InterPro" id="IPR001119">
    <property type="entry name" value="SLH_dom"/>
</dbReference>
<dbReference type="Proteomes" id="UP001595387">
    <property type="component" value="Unassembled WGS sequence"/>
</dbReference>
<dbReference type="Pfam" id="PF00395">
    <property type="entry name" value="SLH"/>
    <property type="match status" value="1"/>
</dbReference>
<dbReference type="PANTHER" id="PTHR30619:SF7">
    <property type="entry name" value="BETA-LACTAMASE DOMAIN PROTEIN"/>
    <property type="match status" value="1"/>
</dbReference>
<dbReference type="RefSeq" id="WP_390303856.1">
    <property type="nucleotide sequence ID" value="NZ_JBHRRZ010000009.1"/>
</dbReference>
<evidence type="ECO:0000313" key="6">
    <source>
        <dbReference type="Proteomes" id="UP001595387"/>
    </source>
</evidence>
<dbReference type="SMART" id="SM00849">
    <property type="entry name" value="Lactamase_B"/>
    <property type="match status" value="1"/>
</dbReference>
<dbReference type="SUPFAM" id="SSF47781">
    <property type="entry name" value="RuvA domain 2-like"/>
    <property type="match status" value="1"/>
</dbReference>
<dbReference type="InterPro" id="IPR010994">
    <property type="entry name" value="RuvA_2-like"/>
</dbReference>
<evidence type="ECO:0000256" key="2">
    <source>
        <dbReference type="SAM" id="MobiDB-lite"/>
    </source>
</evidence>
<sequence length="554" mass="60654">MWKKFSVALTALTLMAGTFLPSKAAAEELFIDVDRNDSHYPGIFTLVDMETISGYPTDDGRKEYRPNGDISRTHTAVLFSEALKLGQPADLSGALANFSDIDEGHLYAEQIANTYEAEIFKGSQGRFNEGPINREQMATVLVNAFDLTDSGAYTPVYLDNVSPSHKENVKVLAQHGITNQLDDFRPKETVTRGQFATFLFETMKAAGHIADNGETEAHFIDVGQGDSTLVISPTGHTMLIDGGKRSAGDEVVAYLQEQGIDTIDLLVATHPDADHIGGLIDVLEQIQVNQVLDSGTPHTTQTYMDYLTLIEEKNIPFQVAWTGQTIPFDENLDLQVLNSSEDSSDSNESSIVLKLSHGSVDMMLTGDADDDAEQRMVDKFDVEAEILKVGHHGSYTSTSSSFLLEVDPEIGVLSYGENSYGHPDADVVNRLWDYGTDLYSTCDSDDIVVDTNGNYFTVNAEEYNGQDDCSAIGSGDELEPQPEPQPEPGPDYPINVNTAGYEELQLINGVGPTIAENIINYREANGPFQSIEELENVSYIGPATLEEIRPYITL</sequence>
<dbReference type="Gene3D" id="1.10.150.320">
    <property type="entry name" value="Photosystem II 12 kDa extrinsic protein"/>
    <property type="match status" value="1"/>
</dbReference>
<dbReference type="Pfam" id="PF00753">
    <property type="entry name" value="Lactamase_B"/>
    <property type="match status" value="1"/>
</dbReference>
<evidence type="ECO:0000256" key="3">
    <source>
        <dbReference type="SAM" id="SignalP"/>
    </source>
</evidence>
<protein>
    <submittedName>
        <fullName evidence="5">Helix-hairpin-helix domain-containing protein</fullName>
    </submittedName>
</protein>
<dbReference type="SUPFAM" id="SSF56281">
    <property type="entry name" value="Metallo-hydrolase/oxidoreductase"/>
    <property type="match status" value="1"/>
</dbReference>
<proteinExistence type="predicted"/>
<dbReference type="InterPro" id="IPR004509">
    <property type="entry name" value="Competence_ComEA_HhH"/>
</dbReference>
<organism evidence="5 6">
    <name type="scientific">Virgibacillus sediminis</name>
    <dbReference type="NCBI Taxonomy" id="202260"/>
    <lineage>
        <taxon>Bacteria</taxon>
        <taxon>Bacillati</taxon>
        <taxon>Bacillota</taxon>
        <taxon>Bacilli</taxon>
        <taxon>Bacillales</taxon>
        <taxon>Bacillaceae</taxon>
        <taxon>Virgibacillus</taxon>
    </lineage>
</organism>
<gene>
    <name evidence="5" type="ORF">ACFODW_04930</name>
</gene>
<dbReference type="InterPro" id="IPR036866">
    <property type="entry name" value="RibonucZ/Hydroxyglut_hydro"/>
</dbReference>
<dbReference type="NCBIfam" id="TIGR00426">
    <property type="entry name" value="competence protein ComEA helix-hairpin-helix repeat region"/>
    <property type="match status" value="1"/>
</dbReference>
<keyword evidence="6" id="KW-1185">Reference proteome</keyword>
<dbReference type="PANTHER" id="PTHR30619">
    <property type="entry name" value="DNA INTERNALIZATION/COMPETENCE PROTEIN COMEC/REC2"/>
    <property type="match status" value="1"/>
</dbReference>
<dbReference type="EMBL" id="JBHRRZ010000009">
    <property type="protein sequence ID" value="MFC2947695.1"/>
    <property type="molecule type" value="Genomic_DNA"/>
</dbReference>
<dbReference type="SMART" id="SM00278">
    <property type="entry name" value="HhH1"/>
    <property type="match status" value="2"/>
</dbReference>
<dbReference type="InterPro" id="IPR035681">
    <property type="entry name" value="ComA-like_MBL"/>
</dbReference>
<keyword evidence="1 3" id="KW-0732">Signal</keyword>
<dbReference type="CDD" id="cd07731">
    <property type="entry name" value="ComA-like_MBL-fold"/>
    <property type="match status" value="1"/>
</dbReference>
<evidence type="ECO:0000259" key="4">
    <source>
        <dbReference type="PROSITE" id="PS51272"/>
    </source>
</evidence>
<feature type="compositionally biased region" description="Pro residues" evidence="2">
    <location>
        <begin position="481"/>
        <end position="491"/>
    </location>
</feature>
<dbReference type="Gene3D" id="3.60.15.10">
    <property type="entry name" value="Ribonuclease Z/Hydroxyacylglutathione hydrolase-like"/>
    <property type="match status" value="1"/>
</dbReference>
<reference evidence="6" key="1">
    <citation type="journal article" date="2019" name="Int. J. Syst. Evol. Microbiol.">
        <title>The Global Catalogue of Microorganisms (GCM) 10K type strain sequencing project: providing services to taxonomists for standard genome sequencing and annotation.</title>
        <authorList>
            <consortium name="The Broad Institute Genomics Platform"/>
            <consortium name="The Broad Institute Genome Sequencing Center for Infectious Disease"/>
            <person name="Wu L."/>
            <person name="Ma J."/>
        </authorList>
    </citation>
    <scope>NUCLEOTIDE SEQUENCE [LARGE SCALE GENOMIC DNA]</scope>
    <source>
        <strain evidence="6">KCTC 13193</strain>
    </source>
</reference>
<dbReference type="InterPro" id="IPR052159">
    <property type="entry name" value="Competence_DNA_uptake"/>
</dbReference>
<dbReference type="Pfam" id="PF12836">
    <property type="entry name" value="HHH_3"/>
    <property type="match status" value="1"/>
</dbReference>
<dbReference type="InterPro" id="IPR003583">
    <property type="entry name" value="Hlx-hairpin-Hlx_DNA-bd_motif"/>
</dbReference>